<dbReference type="PROSITE" id="PS51384">
    <property type="entry name" value="FAD_FR"/>
    <property type="match status" value="1"/>
</dbReference>
<dbReference type="InterPro" id="IPR013112">
    <property type="entry name" value="FAD-bd_8"/>
</dbReference>
<gene>
    <name evidence="15" type="primary">antC</name>
    <name evidence="15" type="ORF">VQ7734_01160</name>
</gene>
<dbReference type="GO" id="GO:0050660">
    <property type="term" value="F:flavin adenine dinucleotide binding"/>
    <property type="evidence" value="ECO:0007669"/>
    <property type="project" value="TreeGrafter"/>
</dbReference>
<feature type="transmembrane region" description="Helical" evidence="13">
    <location>
        <begin position="151"/>
        <end position="171"/>
    </location>
</feature>
<evidence type="ECO:0000256" key="12">
    <source>
        <dbReference type="ARBA" id="ARBA00023136"/>
    </source>
</evidence>
<evidence type="ECO:0000256" key="9">
    <source>
        <dbReference type="ARBA" id="ARBA00023002"/>
    </source>
</evidence>
<feature type="transmembrane region" description="Helical" evidence="13">
    <location>
        <begin position="127"/>
        <end position="144"/>
    </location>
</feature>
<dbReference type="PANTHER" id="PTHR47354">
    <property type="entry name" value="NADH OXIDOREDUCTASE HCR"/>
    <property type="match status" value="1"/>
</dbReference>
<dbReference type="InterPro" id="IPR050415">
    <property type="entry name" value="MRET"/>
</dbReference>
<evidence type="ECO:0000313" key="16">
    <source>
        <dbReference type="Proteomes" id="UP000184600"/>
    </source>
</evidence>
<dbReference type="OrthoDB" id="9796486at2"/>
<evidence type="ECO:0000256" key="5">
    <source>
        <dbReference type="ARBA" id="ARBA00022714"/>
    </source>
</evidence>
<dbReference type="PANTHER" id="PTHR47354:SF8">
    <property type="entry name" value="1,2-PHENYLACETYL-COA EPOXIDASE, SUBUNIT E"/>
    <property type="match status" value="1"/>
</dbReference>
<feature type="transmembrane region" description="Helical" evidence="13">
    <location>
        <begin position="74"/>
        <end position="90"/>
    </location>
</feature>
<keyword evidence="7" id="KW-0274">FAD</keyword>
<keyword evidence="10" id="KW-0408">Iron</keyword>
<dbReference type="InterPro" id="IPR013130">
    <property type="entry name" value="Fe3_Rdtase_TM_dom"/>
</dbReference>
<dbReference type="SUPFAM" id="SSF52343">
    <property type="entry name" value="Ferredoxin reductase-like, C-terminal NADP-linked domain"/>
    <property type="match status" value="1"/>
</dbReference>
<dbReference type="Gene3D" id="2.40.30.10">
    <property type="entry name" value="Translation factors"/>
    <property type="match status" value="1"/>
</dbReference>
<keyword evidence="15" id="KW-0223">Dioxygenase</keyword>
<keyword evidence="4 13" id="KW-0812">Transmembrane</keyword>
<organism evidence="15 16">
    <name type="scientific">Vibrio quintilis</name>
    <dbReference type="NCBI Taxonomy" id="1117707"/>
    <lineage>
        <taxon>Bacteria</taxon>
        <taxon>Pseudomonadati</taxon>
        <taxon>Pseudomonadota</taxon>
        <taxon>Gammaproteobacteria</taxon>
        <taxon>Vibrionales</taxon>
        <taxon>Vibrionaceae</taxon>
        <taxon>Vibrio</taxon>
    </lineage>
</organism>
<keyword evidence="16" id="KW-1185">Reference proteome</keyword>
<protein>
    <submittedName>
        <fullName evidence="15">Anthranilate 1,2-dioxygenase electron transfer component</fullName>
    </submittedName>
</protein>
<dbReference type="InterPro" id="IPR017938">
    <property type="entry name" value="Riboflavin_synthase-like_b-brl"/>
</dbReference>
<sequence length="436" mass="49215">MLKLTLLLIVLWFPALLSGLEDAGNFYYWRYQLIMLTGIIGTGYMGIASLLAVRFTWTEKLVKGLDKGYAIHKKLGIGAAVALIAHWLLIKSAKWLIAAGWIEKRVHHHREVEGINWHSLAKDTGEYTFYILLVFVLISLISLISYRQFKYIHKVAGLLMIAGAFHSVFFLDWSLPSAGIDAVIVMICVAGVGSALLSLSGRIGSRKKVSGEVTHVERFVPDGGENRVIHFIVQLTSSLRYREGQFCYLNFHDGESPHPFSVLNYDPLGNRLEFAVKELGDYTRNMVETLKTGQPVTVEGGYGHFQIPETDHQVWVGAGIGIVPFISRLYWLNRQAGRQKRPELIHLFYCVRAEKEAFFIKEIKRLTDQLDYIQLHLSDADKGVFLSAPDITEKMAGKSFDVSFCGPDSFGRQLAEALQQWGLPASAFQRELFKMR</sequence>
<dbReference type="InterPro" id="IPR017927">
    <property type="entry name" value="FAD-bd_FR_type"/>
</dbReference>
<keyword evidence="12 13" id="KW-0472">Membrane</keyword>
<reference evidence="16" key="1">
    <citation type="submission" date="2016-12" db="EMBL/GenBank/DDBJ databases">
        <authorList>
            <person name="Rodrigo-Torres L."/>
            <person name="Arahal R.D."/>
            <person name="Lucena T."/>
        </authorList>
    </citation>
    <scope>NUCLEOTIDE SEQUENCE [LARGE SCALE GENOMIC DNA]</scope>
</reference>
<dbReference type="SUPFAM" id="SSF63380">
    <property type="entry name" value="Riboflavin synthase domain-like"/>
    <property type="match status" value="1"/>
</dbReference>
<keyword evidence="11" id="KW-0411">Iron-sulfur</keyword>
<evidence type="ECO:0000256" key="8">
    <source>
        <dbReference type="ARBA" id="ARBA00022989"/>
    </source>
</evidence>
<evidence type="ECO:0000256" key="11">
    <source>
        <dbReference type="ARBA" id="ARBA00023014"/>
    </source>
</evidence>
<evidence type="ECO:0000256" key="3">
    <source>
        <dbReference type="ARBA" id="ARBA00022630"/>
    </source>
</evidence>
<accession>A0A1M7YS38</accession>
<evidence type="ECO:0000256" key="4">
    <source>
        <dbReference type="ARBA" id="ARBA00022692"/>
    </source>
</evidence>
<evidence type="ECO:0000256" key="1">
    <source>
        <dbReference type="ARBA" id="ARBA00001974"/>
    </source>
</evidence>
<name>A0A1M7YS38_9VIBR</name>
<evidence type="ECO:0000256" key="10">
    <source>
        <dbReference type="ARBA" id="ARBA00023004"/>
    </source>
</evidence>
<dbReference type="RefSeq" id="WP_073580425.1">
    <property type="nucleotide sequence ID" value="NZ_AP024898.1"/>
</dbReference>
<keyword evidence="9" id="KW-0560">Oxidoreductase</keyword>
<keyword evidence="8 13" id="KW-1133">Transmembrane helix</keyword>
<evidence type="ECO:0000256" key="7">
    <source>
        <dbReference type="ARBA" id="ARBA00022827"/>
    </source>
</evidence>
<dbReference type="InterPro" id="IPR039261">
    <property type="entry name" value="FNR_nucleotide-bd"/>
</dbReference>
<dbReference type="GO" id="GO:0016020">
    <property type="term" value="C:membrane"/>
    <property type="evidence" value="ECO:0007669"/>
    <property type="project" value="UniProtKB-SubCell"/>
</dbReference>
<proteinExistence type="predicted"/>
<dbReference type="Proteomes" id="UP000184600">
    <property type="component" value="Unassembled WGS sequence"/>
</dbReference>
<dbReference type="AlphaFoldDB" id="A0A1M7YS38"/>
<keyword evidence="5" id="KW-0001">2Fe-2S</keyword>
<keyword evidence="6" id="KW-0479">Metal-binding</keyword>
<dbReference type="GO" id="GO:0051537">
    <property type="term" value="F:2 iron, 2 sulfur cluster binding"/>
    <property type="evidence" value="ECO:0007669"/>
    <property type="project" value="UniProtKB-KW"/>
</dbReference>
<comment type="cofactor">
    <cofactor evidence="1">
        <name>FAD</name>
        <dbReference type="ChEBI" id="CHEBI:57692"/>
    </cofactor>
</comment>
<keyword evidence="3" id="KW-0285">Flavoprotein</keyword>
<dbReference type="EMBL" id="FRFG01000014">
    <property type="protein sequence ID" value="SHO55432.1"/>
    <property type="molecule type" value="Genomic_DNA"/>
</dbReference>
<feature type="domain" description="FAD-binding FR-type" evidence="14">
    <location>
        <begin position="196"/>
        <end position="308"/>
    </location>
</feature>
<evidence type="ECO:0000256" key="13">
    <source>
        <dbReference type="SAM" id="Phobius"/>
    </source>
</evidence>
<evidence type="ECO:0000313" key="15">
    <source>
        <dbReference type="EMBL" id="SHO55432.1"/>
    </source>
</evidence>
<dbReference type="GO" id="GO:0046872">
    <property type="term" value="F:metal ion binding"/>
    <property type="evidence" value="ECO:0007669"/>
    <property type="project" value="UniProtKB-KW"/>
</dbReference>
<dbReference type="GO" id="GO:0051213">
    <property type="term" value="F:dioxygenase activity"/>
    <property type="evidence" value="ECO:0007669"/>
    <property type="project" value="UniProtKB-KW"/>
</dbReference>
<evidence type="ECO:0000256" key="2">
    <source>
        <dbReference type="ARBA" id="ARBA00004141"/>
    </source>
</evidence>
<dbReference type="Pfam" id="PF08022">
    <property type="entry name" value="FAD_binding_8"/>
    <property type="match status" value="1"/>
</dbReference>
<dbReference type="CDD" id="cd06198">
    <property type="entry name" value="FNR_like_3"/>
    <property type="match status" value="1"/>
</dbReference>
<comment type="subcellular location">
    <subcellularLocation>
        <location evidence="2">Membrane</location>
        <topology evidence="2">Multi-pass membrane protein</topology>
    </subcellularLocation>
</comment>
<evidence type="ECO:0000259" key="14">
    <source>
        <dbReference type="PROSITE" id="PS51384"/>
    </source>
</evidence>
<dbReference type="Gene3D" id="3.40.50.80">
    <property type="entry name" value="Nucleotide-binding domain of ferredoxin-NADP reductase (FNR) module"/>
    <property type="match status" value="1"/>
</dbReference>
<feature type="transmembrane region" description="Helical" evidence="13">
    <location>
        <begin position="29"/>
        <end position="53"/>
    </location>
</feature>
<feature type="transmembrane region" description="Helical" evidence="13">
    <location>
        <begin position="177"/>
        <end position="199"/>
    </location>
</feature>
<dbReference type="Pfam" id="PF01794">
    <property type="entry name" value="Ferric_reduct"/>
    <property type="match status" value="1"/>
</dbReference>
<evidence type="ECO:0000256" key="6">
    <source>
        <dbReference type="ARBA" id="ARBA00022723"/>
    </source>
</evidence>